<keyword evidence="1" id="KW-0645">Protease</keyword>
<dbReference type="NCBIfam" id="TIGR00608">
    <property type="entry name" value="radc"/>
    <property type="match status" value="1"/>
</dbReference>
<dbReference type="OrthoDB" id="9804482at2"/>
<feature type="domain" description="MPN" evidence="7">
    <location>
        <begin position="103"/>
        <end position="225"/>
    </location>
</feature>
<evidence type="ECO:0000256" key="2">
    <source>
        <dbReference type="ARBA" id="ARBA00022723"/>
    </source>
</evidence>
<evidence type="ECO:0000256" key="4">
    <source>
        <dbReference type="ARBA" id="ARBA00022833"/>
    </source>
</evidence>
<protein>
    <submittedName>
        <fullName evidence="8">DNA repair protein RadC</fullName>
    </submittedName>
</protein>
<dbReference type="RefSeq" id="WP_093308818.1">
    <property type="nucleotide sequence ID" value="NZ_FNYH01000003.1"/>
</dbReference>
<evidence type="ECO:0000256" key="6">
    <source>
        <dbReference type="RuleBase" id="RU003797"/>
    </source>
</evidence>
<evidence type="ECO:0000256" key="3">
    <source>
        <dbReference type="ARBA" id="ARBA00022801"/>
    </source>
</evidence>
<dbReference type="InterPro" id="IPR020891">
    <property type="entry name" value="UPF0758_CS"/>
</dbReference>
<keyword evidence="3" id="KW-0378">Hydrolase</keyword>
<dbReference type="PANTHER" id="PTHR30471">
    <property type="entry name" value="DNA REPAIR PROTEIN RADC"/>
    <property type="match status" value="1"/>
</dbReference>
<keyword evidence="5" id="KW-0482">Metalloprotease</keyword>
<keyword evidence="9" id="KW-1185">Reference proteome</keyword>
<dbReference type="PANTHER" id="PTHR30471:SF3">
    <property type="entry name" value="UPF0758 PROTEIN YEES-RELATED"/>
    <property type="match status" value="1"/>
</dbReference>
<dbReference type="PROSITE" id="PS01302">
    <property type="entry name" value="UPF0758"/>
    <property type="match status" value="1"/>
</dbReference>
<organism evidence="8 9">
    <name type="scientific">Allopseudospirillum japonicum</name>
    <dbReference type="NCBI Taxonomy" id="64971"/>
    <lineage>
        <taxon>Bacteria</taxon>
        <taxon>Pseudomonadati</taxon>
        <taxon>Pseudomonadota</taxon>
        <taxon>Gammaproteobacteria</taxon>
        <taxon>Oceanospirillales</taxon>
        <taxon>Oceanospirillaceae</taxon>
        <taxon>Allopseudospirillum</taxon>
    </lineage>
</organism>
<evidence type="ECO:0000256" key="5">
    <source>
        <dbReference type="ARBA" id="ARBA00023049"/>
    </source>
</evidence>
<keyword evidence="4" id="KW-0862">Zinc</keyword>
<comment type="similarity">
    <text evidence="6">Belongs to the UPF0758 family.</text>
</comment>
<proteinExistence type="inferred from homology"/>
<dbReference type="AlphaFoldDB" id="A0A1H6R890"/>
<dbReference type="EMBL" id="FNYH01000003">
    <property type="protein sequence ID" value="SEI52108.1"/>
    <property type="molecule type" value="Genomic_DNA"/>
</dbReference>
<dbReference type="CDD" id="cd08071">
    <property type="entry name" value="MPN_DUF2466"/>
    <property type="match status" value="1"/>
</dbReference>
<gene>
    <name evidence="8" type="ORF">SAMN05421831_103164</name>
</gene>
<evidence type="ECO:0000313" key="8">
    <source>
        <dbReference type="EMBL" id="SEI52108.1"/>
    </source>
</evidence>
<dbReference type="SUPFAM" id="SSF47781">
    <property type="entry name" value="RuvA domain 2-like"/>
    <property type="match status" value="1"/>
</dbReference>
<dbReference type="InterPro" id="IPR046778">
    <property type="entry name" value="UPF0758_N"/>
</dbReference>
<dbReference type="GO" id="GO:0006508">
    <property type="term" value="P:proteolysis"/>
    <property type="evidence" value="ECO:0007669"/>
    <property type="project" value="UniProtKB-KW"/>
</dbReference>
<evidence type="ECO:0000313" key="9">
    <source>
        <dbReference type="Proteomes" id="UP000242999"/>
    </source>
</evidence>
<dbReference type="InterPro" id="IPR037518">
    <property type="entry name" value="MPN"/>
</dbReference>
<dbReference type="GO" id="GO:0046872">
    <property type="term" value="F:metal ion binding"/>
    <property type="evidence" value="ECO:0007669"/>
    <property type="project" value="UniProtKB-KW"/>
</dbReference>
<dbReference type="InterPro" id="IPR010994">
    <property type="entry name" value="RuvA_2-like"/>
</dbReference>
<dbReference type="STRING" id="64971.SAMN05421831_103164"/>
<dbReference type="Proteomes" id="UP000242999">
    <property type="component" value="Unassembled WGS sequence"/>
</dbReference>
<reference evidence="9" key="1">
    <citation type="submission" date="2016-10" db="EMBL/GenBank/DDBJ databases">
        <authorList>
            <person name="Varghese N."/>
            <person name="Submissions S."/>
        </authorList>
    </citation>
    <scope>NUCLEOTIDE SEQUENCE [LARGE SCALE GENOMIC DNA]</scope>
    <source>
        <strain evidence="9">DSM 7165</strain>
    </source>
</reference>
<evidence type="ECO:0000256" key="1">
    <source>
        <dbReference type="ARBA" id="ARBA00022670"/>
    </source>
</evidence>
<evidence type="ECO:0000259" key="7">
    <source>
        <dbReference type="PROSITE" id="PS50249"/>
    </source>
</evidence>
<name>A0A1H6R890_9GAMM</name>
<dbReference type="Pfam" id="PF20582">
    <property type="entry name" value="UPF0758_N"/>
    <property type="match status" value="1"/>
</dbReference>
<dbReference type="Gene3D" id="3.40.140.10">
    <property type="entry name" value="Cytidine Deaminase, domain 2"/>
    <property type="match status" value="1"/>
</dbReference>
<keyword evidence="2" id="KW-0479">Metal-binding</keyword>
<dbReference type="InterPro" id="IPR001405">
    <property type="entry name" value="UPF0758"/>
</dbReference>
<dbReference type="Pfam" id="PF04002">
    <property type="entry name" value="RadC"/>
    <property type="match status" value="1"/>
</dbReference>
<sequence length="225" mass="25099">MASIREWPEGERPREKLLHMGPQALSDAELLAIFLRTGTQGKSAVDLARELIKEFGGLRTLLTANQQSFCACHGLGQAKFATLQAVLEMSRRHMEAVLTRGEALTSSKQVRQLLKLKLRDYPHEVFAVIFLDKQHQVLAIEELFKGTLDAASIYPREVLKRVLHHNAAAVIFAHNHPSGSTRPSQADQQITQSLRTLLQMIDVQVLDHFIIGEGDPYSFAEAGLI</sequence>
<dbReference type="InterPro" id="IPR025657">
    <property type="entry name" value="RadC_JAB"/>
</dbReference>
<dbReference type="NCBIfam" id="NF000642">
    <property type="entry name" value="PRK00024.1"/>
    <property type="match status" value="1"/>
</dbReference>
<dbReference type="PROSITE" id="PS50249">
    <property type="entry name" value="MPN"/>
    <property type="match status" value="1"/>
</dbReference>
<dbReference type="GO" id="GO:0008237">
    <property type="term" value="F:metallopeptidase activity"/>
    <property type="evidence" value="ECO:0007669"/>
    <property type="project" value="UniProtKB-KW"/>
</dbReference>
<accession>A0A1H6R890</accession>
<dbReference type="SUPFAM" id="SSF102712">
    <property type="entry name" value="JAB1/MPN domain"/>
    <property type="match status" value="1"/>
</dbReference>